<dbReference type="PANTHER" id="PTHR33676">
    <property type="entry name" value="COLD REGULATED PROTEIN 27"/>
    <property type="match status" value="1"/>
</dbReference>
<keyword evidence="3" id="KW-1185">Reference proteome</keyword>
<dbReference type="GO" id="GO:0009409">
    <property type="term" value="P:response to cold"/>
    <property type="evidence" value="ECO:0007669"/>
    <property type="project" value="InterPro"/>
</dbReference>
<proteinExistence type="predicted"/>
<reference evidence="2" key="5">
    <citation type="journal article" date="2021" name="G3 (Bethesda)">
        <title>Aegilops tauschii genome assembly Aet v5.0 features greater sequence contiguity and improved annotation.</title>
        <authorList>
            <person name="Wang L."/>
            <person name="Zhu T."/>
            <person name="Rodriguez J.C."/>
            <person name="Deal K.R."/>
            <person name="Dubcovsky J."/>
            <person name="McGuire P.E."/>
            <person name="Lux T."/>
            <person name="Spannagl M."/>
            <person name="Mayer K.F.X."/>
            <person name="Baldrich P."/>
            <person name="Meyers B.C."/>
            <person name="Huo N."/>
            <person name="Gu Y.Q."/>
            <person name="Zhou H."/>
            <person name="Devos K.M."/>
            <person name="Bennetzen J.L."/>
            <person name="Unver T."/>
            <person name="Budak H."/>
            <person name="Gulick P.J."/>
            <person name="Galiba G."/>
            <person name="Kalapos B."/>
            <person name="Nelson D.R."/>
            <person name="Li P."/>
            <person name="You F.M."/>
            <person name="Luo M.C."/>
            <person name="Dvorak J."/>
        </authorList>
    </citation>
    <scope>NUCLEOTIDE SEQUENCE [LARGE SCALE GENOMIC DNA]</scope>
    <source>
        <strain evidence="2">cv. AL8/78</strain>
    </source>
</reference>
<name>A0A453IY35_AEGTS</name>
<sequence>RRSFWQAANKYLAPRGRQIFPSPRRAATCRLRHAGKAPARRRKKGVRSLDICGRRRNTCVPSRASFLPPPVRLACSSILCLLAPISFPSPPPVPSEREHAGRIPRILAPSRHRLLARSLDLSSVGVGSWPGSSPSLLDCFPVVGAPNLLRARLFSGLHAGGLNSRGFASPLPPVPWIFFLPASPRHISARKSAGKRSIFLVSGKQRRIRSSGASACPSPLSVPSSLAKYQMGEVYLDRSVKPEPADVGIAQGNQVTTLMSAGWTDERHTDYISSMEASFIKRLYNHGNNVNKKDPGTTGFKVLQGGAGVWKKVEFERPNACAQVGAKQNLPANPWIQHFRSRDCSSSARGVGAQTSVGDHESGIRTVPGSTPLSHGRELGACKGENLLDENTEVSDQNFADDDEAEVGAESSKACKKRRLSSSSTYFTQMIQ</sequence>
<dbReference type="Proteomes" id="UP000015105">
    <property type="component" value="Chromosome 4D"/>
</dbReference>
<evidence type="ECO:0000256" key="1">
    <source>
        <dbReference type="SAM" id="MobiDB-lite"/>
    </source>
</evidence>
<dbReference type="PANTHER" id="PTHR33676:SF26">
    <property type="entry name" value="EXPRESSED PROTEIN"/>
    <property type="match status" value="1"/>
</dbReference>
<reference evidence="2" key="3">
    <citation type="journal article" date="2017" name="Nature">
        <title>Genome sequence of the progenitor of the wheat D genome Aegilops tauschii.</title>
        <authorList>
            <person name="Luo M.C."/>
            <person name="Gu Y.Q."/>
            <person name="Puiu D."/>
            <person name="Wang H."/>
            <person name="Twardziok S.O."/>
            <person name="Deal K.R."/>
            <person name="Huo N."/>
            <person name="Zhu T."/>
            <person name="Wang L."/>
            <person name="Wang Y."/>
            <person name="McGuire P.E."/>
            <person name="Liu S."/>
            <person name="Long H."/>
            <person name="Ramasamy R.K."/>
            <person name="Rodriguez J.C."/>
            <person name="Van S.L."/>
            <person name="Yuan L."/>
            <person name="Wang Z."/>
            <person name="Xia Z."/>
            <person name="Xiao L."/>
            <person name="Anderson O.D."/>
            <person name="Ouyang S."/>
            <person name="Liang Y."/>
            <person name="Zimin A.V."/>
            <person name="Pertea G."/>
            <person name="Qi P."/>
            <person name="Bennetzen J.L."/>
            <person name="Dai X."/>
            <person name="Dawson M.W."/>
            <person name="Muller H.G."/>
            <person name="Kugler K."/>
            <person name="Rivarola-Duarte L."/>
            <person name="Spannagl M."/>
            <person name="Mayer K.F.X."/>
            <person name="Lu F.H."/>
            <person name="Bevan M.W."/>
            <person name="Leroy P."/>
            <person name="Li P."/>
            <person name="You F.M."/>
            <person name="Sun Q."/>
            <person name="Liu Z."/>
            <person name="Lyons E."/>
            <person name="Wicker T."/>
            <person name="Salzberg S.L."/>
            <person name="Devos K.M."/>
            <person name="Dvorak J."/>
        </authorList>
    </citation>
    <scope>NUCLEOTIDE SEQUENCE [LARGE SCALE GENOMIC DNA]</scope>
    <source>
        <strain evidence="2">cv. AL8/78</strain>
    </source>
</reference>
<evidence type="ECO:0000313" key="2">
    <source>
        <dbReference type="EnsemblPlants" id="AET4Gv20724400.2"/>
    </source>
</evidence>
<protein>
    <submittedName>
        <fullName evidence="2">Uncharacterized protein</fullName>
    </submittedName>
</protein>
<reference evidence="3" key="1">
    <citation type="journal article" date="2014" name="Science">
        <title>Ancient hybridizations among the ancestral genomes of bread wheat.</title>
        <authorList>
            <consortium name="International Wheat Genome Sequencing Consortium,"/>
            <person name="Marcussen T."/>
            <person name="Sandve S.R."/>
            <person name="Heier L."/>
            <person name="Spannagl M."/>
            <person name="Pfeifer M."/>
            <person name="Jakobsen K.S."/>
            <person name="Wulff B.B."/>
            <person name="Steuernagel B."/>
            <person name="Mayer K.F."/>
            <person name="Olsen O.A."/>
        </authorList>
    </citation>
    <scope>NUCLEOTIDE SEQUENCE [LARGE SCALE GENOMIC DNA]</scope>
    <source>
        <strain evidence="3">cv. AL8/78</strain>
    </source>
</reference>
<dbReference type="Gramene" id="AET4Gv20724400.2">
    <property type="protein sequence ID" value="AET4Gv20724400.2"/>
    <property type="gene ID" value="AET4Gv20724400"/>
</dbReference>
<organism evidence="2 3">
    <name type="scientific">Aegilops tauschii subsp. strangulata</name>
    <name type="common">Goatgrass</name>
    <dbReference type="NCBI Taxonomy" id="200361"/>
    <lineage>
        <taxon>Eukaryota</taxon>
        <taxon>Viridiplantae</taxon>
        <taxon>Streptophyta</taxon>
        <taxon>Embryophyta</taxon>
        <taxon>Tracheophyta</taxon>
        <taxon>Spermatophyta</taxon>
        <taxon>Magnoliopsida</taxon>
        <taxon>Liliopsida</taxon>
        <taxon>Poales</taxon>
        <taxon>Poaceae</taxon>
        <taxon>BOP clade</taxon>
        <taxon>Pooideae</taxon>
        <taxon>Triticodae</taxon>
        <taxon>Triticeae</taxon>
        <taxon>Triticinae</taxon>
        <taxon>Aegilops</taxon>
    </lineage>
</organism>
<dbReference type="InterPro" id="IPR044678">
    <property type="entry name" value="COR27/28"/>
</dbReference>
<dbReference type="EnsemblPlants" id="AET4Gv20724400.2">
    <property type="protein sequence ID" value="AET4Gv20724400.2"/>
    <property type="gene ID" value="AET4Gv20724400"/>
</dbReference>
<accession>A0A453IY35</accession>
<reference evidence="3" key="2">
    <citation type="journal article" date="2017" name="Nat. Plants">
        <title>The Aegilops tauschii genome reveals multiple impacts of transposons.</title>
        <authorList>
            <person name="Zhao G."/>
            <person name="Zou C."/>
            <person name="Li K."/>
            <person name="Wang K."/>
            <person name="Li T."/>
            <person name="Gao L."/>
            <person name="Zhang X."/>
            <person name="Wang H."/>
            <person name="Yang Z."/>
            <person name="Liu X."/>
            <person name="Jiang W."/>
            <person name="Mao L."/>
            <person name="Kong X."/>
            <person name="Jiao Y."/>
            <person name="Jia J."/>
        </authorList>
    </citation>
    <scope>NUCLEOTIDE SEQUENCE [LARGE SCALE GENOMIC DNA]</scope>
    <source>
        <strain evidence="3">cv. AL8/78</strain>
    </source>
</reference>
<dbReference type="GO" id="GO:0042752">
    <property type="term" value="P:regulation of circadian rhythm"/>
    <property type="evidence" value="ECO:0007669"/>
    <property type="project" value="InterPro"/>
</dbReference>
<dbReference type="STRING" id="200361.A0A453IY35"/>
<dbReference type="AlphaFoldDB" id="A0A453IY35"/>
<evidence type="ECO:0000313" key="3">
    <source>
        <dbReference type="Proteomes" id="UP000015105"/>
    </source>
</evidence>
<feature type="compositionally biased region" description="Polar residues" evidence="1">
    <location>
        <begin position="346"/>
        <end position="357"/>
    </location>
</feature>
<feature type="region of interest" description="Disordered" evidence="1">
    <location>
        <begin position="346"/>
        <end position="376"/>
    </location>
</feature>
<reference evidence="2" key="4">
    <citation type="submission" date="2019-03" db="UniProtKB">
        <authorList>
            <consortium name="EnsemblPlants"/>
        </authorList>
    </citation>
    <scope>IDENTIFICATION</scope>
</reference>